<evidence type="ECO:0000256" key="2">
    <source>
        <dbReference type="SAM" id="Phobius"/>
    </source>
</evidence>
<reference evidence="3" key="1">
    <citation type="submission" date="2022-06" db="EMBL/GenBank/DDBJ databases">
        <title>Sphingomonas sp. nov. isolated from rhizosphere soil of tomato.</title>
        <authorList>
            <person name="Dong H."/>
            <person name="Gao R."/>
        </authorList>
    </citation>
    <scope>NUCLEOTIDE SEQUENCE</scope>
    <source>
        <strain evidence="3">MMSM24</strain>
    </source>
</reference>
<keyword evidence="4" id="KW-1185">Reference proteome</keyword>
<keyword evidence="2" id="KW-0472">Membrane</keyword>
<dbReference type="AlphaFoldDB" id="A0AA41ZEW3"/>
<evidence type="ECO:0000313" key="3">
    <source>
        <dbReference type="EMBL" id="MCW6537796.1"/>
    </source>
</evidence>
<sequence length="86" mass="9358">MIDRLFFEHPRSVDESYGEHLRAAGGFGVVMIGAGVACLVHALVPGLFVSTGSKAIDRLHDKMVRNRRRRAAPSGERLIRSGNEAA</sequence>
<proteinExistence type="predicted"/>
<feature type="region of interest" description="Disordered" evidence="1">
    <location>
        <begin position="67"/>
        <end position="86"/>
    </location>
</feature>
<gene>
    <name evidence="3" type="ORF">NEE01_23735</name>
</gene>
<comment type="caution">
    <text evidence="3">The sequence shown here is derived from an EMBL/GenBank/DDBJ whole genome shotgun (WGS) entry which is preliminary data.</text>
</comment>
<feature type="transmembrane region" description="Helical" evidence="2">
    <location>
        <begin position="21"/>
        <end position="44"/>
    </location>
</feature>
<name>A0AA41ZEW3_9SPHN</name>
<keyword evidence="2" id="KW-0812">Transmembrane</keyword>
<dbReference type="EMBL" id="JANFAV010000036">
    <property type="protein sequence ID" value="MCW6537796.1"/>
    <property type="molecule type" value="Genomic_DNA"/>
</dbReference>
<keyword evidence="2" id="KW-1133">Transmembrane helix</keyword>
<evidence type="ECO:0000313" key="4">
    <source>
        <dbReference type="Proteomes" id="UP001165565"/>
    </source>
</evidence>
<protein>
    <submittedName>
        <fullName evidence="3">DUF6356 family protein</fullName>
    </submittedName>
</protein>
<evidence type="ECO:0000256" key="1">
    <source>
        <dbReference type="SAM" id="MobiDB-lite"/>
    </source>
</evidence>
<dbReference type="Proteomes" id="UP001165565">
    <property type="component" value="Unassembled WGS sequence"/>
</dbReference>
<dbReference type="Pfam" id="PF19883">
    <property type="entry name" value="DUF6356"/>
    <property type="match status" value="1"/>
</dbReference>
<dbReference type="RefSeq" id="WP_265272017.1">
    <property type="nucleotide sequence ID" value="NZ_JANFAV010000036.1"/>
</dbReference>
<organism evidence="3 4">
    <name type="scientific">Sphingomonas lycopersici</name>
    <dbReference type="NCBI Taxonomy" id="2951807"/>
    <lineage>
        <taxon>Bacteria</taxon>
        <taxon>Pseudomonadati</taxon>
        <taxon>Pseudomonadota</taxon>
        <taxon>Alphaproteobacteria</taxon>
        <taxon>Sphingomonadales</taxon>
        <taxon>Sphingomonadaceae</taxon>
        <taxon>Sphingomonas</taxon>
    </lineage>
</organism>
<dbReference type="InterPro" id="IPR045936">
    <property type="entry name" value="DUF6356"/>
</dbReference>
<accession>A0AA41ZEW3</accession>